<comment type="catalytic activity">
    <reaction evidence="16">
        <text>L-isoleucine + 2-oxoglutarate = (S)-3-methyl-2-oxopentanoate + L-glutamate</text>
        <dbReference type="Rhea" id="RHEA:24801"/>
        <dbReference type="ChEBI" id="CHEBI:16810"/>
        <dbReference type="ChEBI" id="CHEBI:29985"/>
        <dbReference type="ChEBI" id="CHEBI:35146"/>
        <dbReference type="ChEBI" id="CHEBI:58045"/>
        <dbReference type="EC" id="2.6.1.42"/>
    </reaction>
</comment>
<dbReference type="InterPro" id="IPR043131">
    <property type="entry name" value="BCAT-like_N"/>
</dbReference>
<keyword evidence="10" id="KW-0007">Acetylation</keyword>
<dbReference type="InterPro" id="IPR043132">
    <property type="entry name" value="BCAT-like_C"/>
</dbReference>
<evidence type="ECO:0000256" key="11">
    <source>
        <dbReference type="ARBA" id="ARBA00023098"/>
    </source>
</evidence>
<feature type="compositionally biased region" description="Gly residues" evidence="17">
    <location>
        <begin position="702"/>
        <end position="741"/>
    </location>
</feature>
<evidence type="ECO:0000256" key="5">
    <source>
        <dbReference type="ARBA" id="ARBA00022576"/>
    </source>
</evidence>
<dbReference type="NCBIfam" id="TIGR01123">
    <property type="entry name" value="ilvE_II"/>
    <property type="match status" value="1"/>
</dbReference>
<dbReference type="InterPro" id="IPR018300">
    <property type="entry name" value="Aminotrans_IV_CS"/>
</dbReference>
<organism evidence="18 19">
    <name type="scientific">Knipowitschia caucasica</name>
    <name type="common">Caucasian dwarf goby</name>
    <name type="synonym">Pomatoschistus caucasicus</name>
    <dbReference type="NCBI Taxonomy" id="637954"/>
    <lineage>
        <taxon>Eukaryota</taxon>
        <taxon>Metazoa</taxon>
        <taxon>Chordata</taxon>
        <taxon>Craniata</taxon>
        <taxon>Vertebrata</taxon>
        <taxon>Euteleostomi</taxon>
        <taxon>Actinopterygii</taxon>
        <taxon>Neopterygii</taxon>
        <taxon>Teleostei</taxon>
        <taxon>Neoteleostei</taxon>
        <taxon>Acanthomorphata</taxon>
        <taxon>Gobiaria</taxon>
        <taxon>Gobiiformes</taxon>
        <taxon>Gobioidei</taxon>
        <taxon>Gobiidae</taxon>
        <taxon>Gobiinae</taxon>
        <taxon>Knipowitschia</taxon>
    </lineage>
</organism>
<dbReference type="GO" id="GO:0005739">
    <property type="term" value="C:mitochondrion"/>
    <property type="evidence" value="ECO:0007669"/>
    <property type="project" value="UniProtKB-SubCell"/>
</dbReference>
<evidence type="ECO:0000256" key="14">
    <source>
        <dbReference type="ARBA" id="ARBA00045431"/>
    </source>
</evidence>
<dbReference type="GO" id="GO:0009099">
    <property type="term" value="P:L-valine biosynthetic process"/>
    <property type="evidence" value="ECO:0007669"/>
    <property type="project" value="TreeGrafter"/>
</dbReference>
<comment type="catalytic activity">
    <reaction evidence="16">
        <text>L-leucine + 2-oxoglutarate = 4-methyl-2-oxopentanoate + L-glutamate</text>
        <dbReference type="Rhea" id="RHEA:18321"/>
        <dbReference type="ChEBI" id="CHEBI:16810"/>
        <dbReference type="ChEBI" id="CHEBI:17865"/>
        <dbReference type="ChEBI" id="CHEBI:29985"/>
        <dbReference type="ChEBI" id="CHEBI:57427"/>
        <dbReference type="EC" id="2.6.1.42"/>
    </reaction>
</comment>
<keyword evidence="8 15" id="KW-0663">Pyridoxal phosphate</keyword>
<dbReference type="Pfam" id="PF01063">
    <property type="entry name" value="Aminotran_4"/>
    <property type="match status" value="1"/>
</dbReference>
<evidence type="ECO:0000256" key="7">
    <source>
        <dbReference type="ARBA" id="ARBA00022679"/>
    </source>
</evidence>
<comment type="catalytic activity">
    <reaction evidence="16">
        <text>L-valine + 2-oxoglutarate = 3-methyl-2-oxobutanoate + L-glutamate</text>
        <dbReference type="Rhea" id="RHEA:24813"/>
        <dbReference type="ChEBI" id="CHEBI:11851"/>
        <dbReference type="ChEBI" id="CHEBI:16810"/>
        <dbReference type="ChEBI" id="CHEBI:29985"/>
        <dbReference type="ChEBI" id="CHEBI:57762"/>
        <dbReference type="EC" id="2.6.1.42"/>
    </reaction>
</comment>
<feature type="region of interest" description="Disordered" evidence="17">
    <location>
        <begin position="702"/>
        <end position="751"/>
    </location>
</feature>
<evidence type="ECO:0000256" key="8">
    <source>
        <dbReference type="ARBA" id="ARBA00022898"/>
    </source>
</evidence>
<comment type="subunit">
    <text evidence="4">Homodimer.</text>
</comment>
<evidence type="ECO:0000256" key="17">
    <source>
        <dbReference type="SAM" id="MobiDB-lite"/>
    </source>
</evidence>
<feature type="compositionally biased region" description="Gly residues" evidence="17">
    <location>
        <begin position="28"/>
        <end position="46"/>
    </location>
</feature>
<sequence length="1314" mass="131613">MAALRACCGGGGLCVAVGWREGGGGGGGGVGWGERRGGGGGWWRGRGGSEGRGARGGKGGGGWGLGGVGEGWGRWGGGEGMGIGRRSGRSLGSSWGVCGGLAFGGAVWGGGGGGGGWGVGTGTRGWVCVVVGGGMSVGWVDGGRGWGGMNGGDGCGLGWRVGVGVGGWWGAAGGGGWVGGGGGAEVYVRLGRRVVAWACSVEFDGVCRLAVGGVLRYGSLGVVAVAGCGLMRGGGVGRGGGSGVGMALEGVGRGGGGGGGRGVEKGARCGWWAGGSGAGGGGGARGGWVGWGVRMLGVGGGACGVAGGVVGWGGGGGCVRVGGRGGWGGGGEEGRGAVRWAEWGRGGGRGGNGVGRVGGGEEGGGGPVGYIEGTCDCGKACWLGLGMPCCGTVPDRAVVYGWCVREVGSAQVWGRGGVCGGQGKGMLGGMGGVECGGGGVRVVGCLVLGGRGGGVLKRFVWWGAGGRGSGEVRGGGCGWGEDGVGEVVGGSGQRGVGGVGWLCVRAWRGRGGFMGGVGGVGYCVSGCGLWGVPWPVLAGRGGSTTWGVIVWESWGGGVRSVSEGGGWGRVAPVGLPGCKPGVCAGPCGGGQARRVVCLGIPLFRSWGRAGMTRASGGLGPPLGVECGRVAVWGAGGGGGGWAVGRWAGEGGLWGEGGGRGGGGGVGGGERHRARWGCVVVGAEGGGRGRGCRRVEGRTGGGGVGGVGGGVSGGGGGGTGEGGGGVGRVRGSGWGGGRGVGKGRGREGWRGGGGGRRGLCVGCGAQMGWVTRLWGGRGDGLGGGLGGVGGGGSCGFAGGGVGWWGFCTWGGVVGVGLLWAGGGFGTILGCVVRLGGRWLIRFEVCVVWVDDLSVGVAGGGGECGRRGGWGELGCGVGRLGGGRWGWVKVVCEVVGWGLRGWVQGWRVLVVGVGGWVGWGGEGWCVGIVRGVWIVRGPLLQTLPSLGAVRRCSSFKATDLRVQLCSSRAPRPEPGALVFGKTFSDHMLVIEWSDSEGWDRPLIQPFQNLSLHPASSALHYSIELFEGMKAFRGADDHIRMFRPMLNMERMERSAERCCFPAFDKAELLSCIQKLVELDQEWVPYSQNASLYIRPTFIGTEPSLGVSRAGRAMIFVIVGPVGPYFATGSFNPVSLLADPAFVRAWKGGVGAYKMGGNYGPTIAVQSEALKRGCQQVLWLYGPQEEITEVGTMNMFIYWRNQSGEKELVTPPLDGLILPGVTRQSLLDLSRSWGEFQVSERTVLMQELMEALDQDRVLEVFGAGTACVVCPVGSLLYKGQTYHIPTMKNGPDLAKRFYTELTDIQYGRKVSDWAPLVV</sequence>
<evidence type="ECO:0000256" key="12">
    <source>
        <dbReference type="ARBA" id="ARBA00023128"/>
    </source>
</evidence>
<keyword evidence="7 16" id="KW-0808">Transferase</keyword>
<evidence type="ECO:0000256" key="10">
    <source>
        <dbReference type="ARBA" id="ARBA00022990"/>
    </source>
</evidence>
<comment type="subcellular location">
    <subcellularLocation>
        <location evidence="2">Mitochondrion</location>
    </subcellularLocation>
</comment>
<evidence type="ECO:0000256" key="6">
    <source>
        <dbReference type="ARBA" id="ARBA00022605"/>
    </source>
</evidence>
<dbReference type="GO" id="GO:0009098">
    <property type="term" value="P:L-leucine biosynthetic process"/>
    <property type="evidence" value="ECO:0007669"/>
    <property type="project" value="TreeGrafter"/>
</dbReference>
<dbReference type="FunFam" id="3.20.10.10:FF:000007">
    <property type="entry name" value="Branched-chain-amino-acid aminotransferase, mitochondrial"/>
    <property type="match status" value="1"/>
</dbReference>
<accession>A0AAV2KFJ6</accession>
<keyword evidence="12" id="KW-0496">Mitochondrion</keyword>
<evidence type="ECO:0000256" key="13">
    <source>
        <dbReference type="ARBA" id="ARBA00023304"/>
    </source>
</evidence>
<dbReference type="GO" id="GO:0006629">
    <property type="term" value="P:lipid metabolic process"/>
    <property type="evidence" value="ECO:0007669"/>
    <property type="project" value="UniProtKB-KW"/>
</dbReference>
<evidence type="ECO:0000313" key="18">
    <source>
        <dbReference type="EMBL" id="CAL1587665.1"/>
    </source>
</evidence>
<feature type="compositionally biased region" description="Gly residues" evidence="17">
    <location>
        <begin position="54"/>
        <end position="66"/>
    </location>
</feature>
<dbReference type="NCBIfam" id="NF009897">
    <property type="entry name" value="PRK13357.1"/>
    <property type="match status" value="1"/>
</dbReference>
<keyword evidence="9" id="KW-0809">Transit peptide</keyword>
<proteinExistence type="inferred from homology"/>
<name>A0AAV2KFJ6_KNICA</name>
<keyword evidence="11" id="KW-0443">Lipid metabolism</keyword>
<comment type="similarity">
    <text evidence="3 16">Belongs to the class-IV pyridoxal-phosphate-dependent aminotransferase family.</text>
</comment>
<dbReference type="InterPro" id="IPR005786">
    <property type="entry name" value="B_amino_transII"/>
</dbReference>
<dbReference type="EC" id="2.6.1.42" evidence="16"/>
<keyword evidence="19" id="KW-1185">Reference proteome</keyword>
<feature type="region of interest" description="Disordered" evidence="17">
    <location>
        <begin position="28"/>
        <end position="66"/>
    </location>
</feature>
<dbReference type="PANTHER" id="PTHR11825:SF39">
    <property type="entry name" value="BRANCHED-CHAIN-AMINO-ACID AMINOTRANSFERASE, MITOCHONDRIAL"/>
    <property type="match status" value="1"/>
</dbReference>
<keyword evidence="5 16" id="KW-0032">Aminotransferase</keyword>
<evidence type="ECO:0000256" key="1">
    <source>
        <dbReference type="ARBA" id="ARBA00001933"/>
    </source>
</evidence>
<evidence type="ECO:0000256" key="16">
    <source>
        <dbReference type="RuleBase" id="RU004517"/>
    </source>
</evidence>
<evidence type="ECO:0000256" key="2">
    <source>
        <dbReference type="ARBA" id="ARBA00004173"/>
    </source>
</evidence>
<dbReference type="CDD" id="cd01557">
    <property type="entry name" value="BCAT_beta_family"/>
    <property type="match status" value="1"/>
</dbReference>
<dbReference type="SUPFAM" id="SSF56752">
    <property type="entry name" value="D-aminoacid aminotransferase-like PLP-dependent enzymes"/>
    <property type="match status" value="1"/>
</dbReference>
<evidence type="ECO:0000256" key="3">
    <source>
        <dbReference type="ARBA" id="ARBA00009320"/>
    </source>
</evidence>
<comment type="cofactor">
    <cofactor evidence="1 15">
        <name>pyridoxal 5'-phosphate</name>
        <dbReference type="ChEBI" id="CHEBI:597326"/>
    </cofactor>
</comment>
<comment type="function">
    <text evidence="14">Catalyzes the first reaction in the catabolism of the essential branched chain amino acids leucine, isoleucine, and valine. May also function as a transporter of branched chain alpha-keto acids.</text>
</comment>
<evidence type="ECO:0000313" key="19">
    <source>
        <dbReference type="Proteomes" id="UP001497482"/>
    </source>
</evidence>
<dbReference type="GO" id="GO:0004084">
    <property type="term" value="F:branched-chain-amino-acid transaminase activity"/>
    <property type="evidence" value="ECO:0007669"/>
    <property type="project" value="UniProtKB-EC"/>
</dbReference>
<evidence type="ECO:0000256" key="4">
    <source>
        <dbReference type="ARBA" id="ARBA00011738"/>
    </source>
</evidence>
<dbReference type="EMBL" id="OZ035840">
    <property type="protein sequence ID" value="CAL1587665.1"/>
    <property type="molecule type" value="Genomic_DNA"/>
</dbReference>
<protein>
    <recommendedName>
        <fullName evidence="16">Branched-chain-amino-acid aminotransferase</fullName>
        <ecNumber evidence="16">2.6.1.42</ecNumber>
    </recommendedName>
</protein>
<dbReference type="Gene3D" id="3.20.10.10">
    <property type="entry name" value="D-amino Acid Aminotransferase, subunit A, domain 2"/>
    <property type="match status" value="1"/>
</dbReference>
<evidence type="ECO:0000256" key="9">
    <source>
        <dbReference type="ARBA" id="ARBA00022946"/>
    </source>
</evidence>
<dbReference type="Gene3D" id="3.30.470.10">
    <property type="match status" value="1"/>
</dbReference>
<dbReference type="InterPro" id="IPR036038">
    <property type="entry name" value="Aminotransferase-like"/>
</dbReference>
<dbReference type="Proteomes" id="UP001497482">
    <property type="component" value="Chromosome 18"/>
</dbReference>
<dbReference type="PANTHER" id="PTHR11825">
    <property type="entry name" value="SUBGROUP IIII AMINOTRANSFERASE"/>
    <property type="match status" value="1"/>
</dbReference>
<keyword evidence="6 16" id="KW-0028">Amino-acid biosynthesis</keyword>
<keyword evidence="13 16" id="KW-0100">Branched-chain amino acid biosynthesis</keyword>
<dbReference type="InterPro" id="IPR033939">
    <property type="entry name" value="BCAT_family"/>
</dbReference>
<dbReference type="FunFam" id="3.30.470.10:FF:000002">
    <property type="entry name" value="Branched-chain-amino-acid aminotransferase"/>
    <property type="match status" value="1"/>
</dbReference>
<gene>
    <name evidence="18" type="ORF">KC01_LOCUS17603</name>
</gene>
<dbReference type="PROSITE" id="PS00770">
    <property type="entry name" value="AA_TRANSFER_CLASS_4"/>
    <property type="match status" value="1"/>
</dbReference>
<dbReference type="InterPro" id="IPR001544">
    <property type="entry name" value="Aminotrans_IV"/>
</dbReference>
<reference evidence="18 19" key="1">
    <citation type="submission" date="2024-04" db="EMBL/GenBank/DDBJ databases">
        <authorList>
            <person name="Waldvogel A.-M."/>
            <person name="Schoenle A."/>
        </authorList>
    </citation>
    <scope>NUCLEOTIDE SEQUENCE [LARGE SCALE GENOMIC DNA]</scope>
</reference>
<evidence type="ECO:0000256" key="15">
    <source>
        <dbReference type="RuleBase" id="RU004516"/>
    </source>
</evidence>